<evidence type="ECO:0000256" key="4">
    <source>
        <dbReference type="ARBA" id="ARBA00022679"/>
    </source>
</evidence>
<dbReference type="Gramene" id="ONK81925">
    <property type="protein sequence ID" value="ONK81925"/>
    <property type="gene ID" value="A4U43_C01F34330"/>
</dbReference>
<dbReference type="OrthoDB" id="200404at2759"/>
<protein>
    <recommendedName>
        <fullName evidence="2">monogalactosyldiacylglycerol synthase</fullName>
        <ecNumber evidence="2">2.4.1.46</ecNumber>
    </recommendedName>
</protein>
<evidence type="ECO:0000313" key="8">
    <source>
        <dbReference type="EMBL" id="ONK81925.1"/>
    </source>
</evidence>
<dbReference type="Pfam" id="PF04101">
    <property type="entry name" value="Glyco_tran_28_C"/>
    <property type="match status" value="1"/>
</dbReference>
<dbReference type="InterPro" id="IPR050519">
    <property type="entry name" value="Glycosyltransf_28_UgtP"/>
</dbReference>
<dbReference type="SUPFAM" id="SSF53756">
    <property type="entry name" value="UDP-Glycosyltransferase/glycogen phosphorylase"/>
    <property type="match status" value="1"/>
</dbReference>
<organism evidence="8 9">
    <name type="scientific">Asparagus officinalis</name>
    <name type="common">Garden asparagus</name>
    <dbReference type="NCBI Taxonomy" id="4686"/>
    <lineage>
        <taxon>Eukaryota</taxon>
        <taxon>Viridiplantae</taxon>
        <taxon>Streptophyta</taxon>
        <taxon>Embryophyta</taxon>
        <taxon>Tracheophyta</taxon>
        <taxon>Spermatophyta</taxon>
        <taxon>Magnoliopsida</taxon>
        <taxon>Liliopsida</taxon>
        <taxon>Asparagales</taxon>
        <taxon>Asparagaceae</taxon>
        <taxon>Asparagoideae</taxon>
        <taxon>Asparagus</taxon>
    </lineage>
</organism>
<dbReference type="PANTHER" id="PTHR43025:SF3">
    <property type="entry name" value="MONOGALACTOSYLDIACYLGLYCEROL SYNTHASE 1, CHLOROPLASTIC"/>
    <property type="match status" value="1"/>
</dbReference>
<comment type="subcellular location">
    <subcellularLocation>
        <location evidence="5">Plastid</location>
        <location evidence="5">Chloroplast membrane</location>
    </subcellularLocation>
</comment>
<dbReference type="AlphaFoldDB" id="A0A5P1FUB4"/>
<gene>
    <name evidence="8" type="ORF">A4U43_C01F34330</name>
</gene>
<sequence>MPSSSITQEPITILDLISLPFIPNSCSPSSLYKKPRTPTISCTLKNNPSSRLQSLCNEFNRFIRTHCERSPIGFGFASVRVPGEETRTGEDGPNGVVEDDGGIVNGLGSERAKKVLILMSDTGGGHRASAEAIKAAFNQEFGDEYQVFVTDLWTDHTPWPFNQLPRSYNFLVKHGALWKMTYYGSAPRLVHQPHFAATSAFIAREVASGLMKYQPDIIISVHPLMQHVPLRILKAKGLLDKIVFTTVVTDLSTCHPTWFHKLVTRCYCPSNEVAKRALKAGLQPPQIKVYGLPVRPSFVKPVRLKDELRRELGMDEHLPAVLLMGGGEGMGPIEATARALGNLLYDEYFGGPIGQILVICGRNKKLANRLLAIDWKIPVQVKGFVTKMEECMGACDCIITKAGPGTIAEAMIRGLPIILNDYIAGQEVGNVPYVVENGCGRFSKSPKEIAKIVAEWFGPKADELKIMSQNCLKQARPDAVFKIVHDLDELVRQRNALVPQLSCAT</sequence>
<dbReference type="InterPro" id="IPR007235">
    <property type="entry name" value="Glyco_trans_28_C"/>
</dbReference>
<keyword evidence="3" id="KW-0328">Glycosyltransferase</keyword>
<accession>A0A5P1FUB4</accession>
<dbReference type="GO" id="GO:0046509">
    <property type="term" value="F:1,2-diacylglycerol 3-beta-galactosyltransferase activity"/>
    <property type="evidence" value="ECO:0007669"/>
    <property type="project" value="UniProtKB-EC"/>
</dbReference>
<dbReference type="CDD" id="cd17507">
    <property type="entry name" value="GT28_Beta-DGS-like"/>
    <property type="match status" value="1"/>
</dbReference>
<dbReference type="InterPro" id="IPR009695">
    <property type="entry name" value="Diacylglyc_glucosyltr_N"/>
</dbReference>
<feature type="domain" description="Glycosyl transferase family 28 C-terminal" evidence="6">
    <location>
        <begin position="324"/>
        <end position="419"/>
    </location>
</feature>
<evidence type="ECO:0000256" key="3">
    <source>
        <dbReference type="ARBA" id="ARBA00022676"/>
    </source>
</evidence>
<evidence type="ECO:0000259" key="6">
    <source>
        <dbReference type="Pfam" id="PF04101"/>
    </source>
</evidence>
<dbReference type="EMBL" id="CM007381">
    <property type="protein sequence ID" value="ONK81925.1"/>
    <property type="molecule type" value="Genomic_DNA"/>
</dbReference>
<dbReference type="Proteomes" id="UP000243459">
    <property type="component" value="Chromosome 1"/>
</dbReference>
<dbReference type="OMA" id="IHPYWIN"/>
<dbReference type="Pfam" id="PF06925">
    <property type="entry name" value="MGDG_synth"/>
    <property type="match status" value="1"/>
</dbReference>
<evidence type="ECO:0000256" key="1">
    <source>
        <dbReference type="ARBA" id="ARBA00006962"/>
    </source>
</evidence>
<evidence type="ECO:0000256" key="2">
    <source>
        <dbReference type="ARBA" id="ARBA00012615"/>
    </source>
</evidence>
<evidence type="ECO:0000259" key="7">
    <source>
        <dbReference type="Pfam" id="PF06925"/>
    </source>
</evidence>
<comment type="similarity">
    <text evidence="1">Belongs to the glycosyltransferase 28 family.</text>
</comment>
<proteinExistence type="inferred from homology"/>
<evidence type="ECO:0000256" key="5">
    <source>
        <dbReference type="ARBA" id="ARBA00046299"/>
    </source>
</evidence>
<evidence type="ECO:0000313" key="9">
    <source>
        <dbReference type="Proteomes" id="UP000243459"/>
    </source>
</evidence>
<dbReference type="Gene3D" id="3.40.50.2000">
    <property type="entry name" value="Glycogen Phosphorylase B"/>
    <property type="match status" value="1"/>
</dbReference>
<name>A0A5P1FUB4_ASPOF</name>
<dbReference type="EC" id="2.4.1.46" evidence="2"/>
<dbReference type="PANTHER" id="PTHR43025">
    <property type="entry name" value="MONOGALACTOSYLDIACYLGLYCEROL SYNTHASE"/>
    <property type="match status" value="1"/>
</dbReference>
<dbReference type="GO" id="GO:0009247">
    <property type="term" value="P:glycolipid biosynthetic process"/>
    <property type="evidence" value="ECO:0007669"/>
    <property type="project" value="InterPro"/>
</dbReference>
<keyword evidence="9" id="KW-1185">Reference proteome</keyword>
<dbReference type="GO" id="GO:0031969">
    <property type="term" value="C:chloroplast membrane"/>
    <property type="evidence" value="ECO:0007669"/>
    <property type="project" value="UniProtKB-SubCell"/>
</dbReference>
<feature type="domain" description="Diacylglycerol glucosyltransferase N-terminal" evidence="7">
    <location>
        <begin position="126"/>
        <end position="294"/>
    </location>
</feature>
<reference evidence="9" key="1">
    <citation type="journal article" date="2017" name="Nat. Commun.">
        <title>The asparagus genome sheds light on the origin and evolution of a young Y chromosome.</title>
        <authorList>
            <person name="Harkess A."/>
            <person name="Zhou J."/>
            <person name="Xu C."/>
            <person name="Bowers J.E."/>
            <person name="Van der Hulst R."/>
            <person name="Ayyampalayam S."/>
            <person name="Mercati F."/>
            <person name="Riccardi P."/>
            <person name="McKain M.R."/>
            <person name="Kakrana A."/>
            <person name="Tang H."/>
            <person name="Ray J."/>
            <person name="Groenendijk J."/>
            <person name="Arikit S."/>
            <person name="Mathioni S.M."/>
            <person name="Nakano M."/>
            <person name="Shan H."/>
            <person name="Telgmann-Rauber A."/>
            <person name="Kanno A."/>
            <person name="Yue Z."/>
            <person name="Chen H."/>
            <person name="Li W."/>
            <person name="Chen Y."/>
            <person name="Xu X."/>
            <person name="Zhang Y."/>
            <person name="Luo S."/>
            <person name="Chen H."/>
            <person name="Gao J."/>
            <person name="Mao Z."/>
            <person name="Pires J.C."/>
            <person name="Luo M."/>
            <person name="Kudrna D."/>
            <person name="Wing R.A."/>
            <person name="Meyers B.C."/>
            <person name="Yi K."/>
            <person name="Kong H."/>
            <person name="Lavrijsen P."/>
            <person name="Sunseri F."/>
            <person name="Falavigna A."/>
            <person name="Ye Y."/>
            <person name="Leebens-Mack J.H."/>
            <person name="Chen G."/>
        </authorList>
    </citation>
    <scope>NUCLEOTIDE SEQUENCE [LARGE SCALE GENOMIC DNA]</scope>
    <source>
        <strain evidence="9">cv. DH0086</strain>
    </source>
</reference>
<keyword evidence="4" id="KW-0808">Transferase</keyword>